<gene>
    <name evidence="1" type="ORF">Pcinc_030585</name>
</gene>
<name>A0AAE1EYH8_PETCI</name>
<evidence type="ECO:0000313" key="2">
    <source>
        <dbReference type="Proteomes" id="UP001286313"/>
    </source>
</evidence>
<dbReference type="InterPro" id="IPR043502">
    <property type="entry name" value="DNA/RNA_pol_sf"/>
</dbReference>
<dbReference type="PANTHER" id="PTHR36688">
    <property type="entry name" value="ENDO/EXONUCLEASE/PHOSPHATASE DOMAIN-CONTAINING PROTEIN"/>
    <property type="match status" value="1"/>
</dbReference>
<dbReference type="InterPro" id="IPR052560">
    <property type="entry name" value="RdDP_mobile_element"/>
</dbReference>
<dbReference type="EMBL" id="JAWQEG010003972">
    <property type="protein sequence ID" value="KAK3863666.1"/>
    <property type="molecule type" value="Genomic_DNA"/>
</dbReference>
<proteinExistence type="predicted"/>
<dbReference type="AlphaFoldDB" id="A0AAE1EYH8"/>
<dbReference type="SUPFAM" id="SSF56672">
    <property type="entry name" value="DNA/RNA polymerases"/>
    <property type="match status" value="1"/>
</dbReference>
<accession>A0AAE1EYH8</accession>
<dbReference type="PANTHER" id="PTHR36688:SF1">
    <property type="entry name" value="ENDONUCLEASE_EXONUCLEASE_PHOSPHATASE DOMAIN-CONTAINING PROTEIN"/>
    <property type="match status" value="1"/>
</dbReference>
<evidence type="ECO:0000313" key="1">
    <source>
        <dbReference type="EMBL" id="KAK3863666.1"/>
    </source>
</evidence>
<dbReference type="GO" id="GO:0071897">
    <property type="term" value="P:DNA biosynthetic process"/>
    <property type="evidence" value="ECO:0007669"/>
    <property type="project" value="UniProtKB-ARBA"/>
</dbReference>
<sequence length="149" mass="17017">MGNIMQDSDEQFELFTIEELHEALKHLKPGKAAGLDGITTEVIQHFGTRARSWVLALFNNCATTFCIPKIWRRARVVALLKPGKDTKIRKSYRPISLLCILYKLYERMIMVRMSNNCLRTKLDSALDGHAAVSCSTSLITSRMVMRRDK</sequence>
<evidence type="ECO:0008006" key="3">
    <source>
        <dbReference type="Google" id="ProtNLM"/>
    </source>
</evidence>
<organism evidence="1 2">
    <name type="scientific">Petrolisthes cinctipes</name>
    <name type="common">Flat porcelain crab</name>
    <dbReference type="NCBI Taxonomy" id="88211"/>
    <lineage>
        <taxon>Eukaryota</taxon>
        <taxon>Metazoa</taxon>
        <taxon>Ecdysozoa</taxon>
        <taxon>Arthropoda</taxon>
        <taxon>Crustacea</taxon>
        <taxon>Multicrustacea</taxon>
        <taxon>Malacostraca</taxon>
        <taxon>Eumalacostraca</taxon>
        <taxon>Eucarida</taxon>
        <taxon>Decapoda</taxon>
        <taxon>Pleocyemata</taxon>
        <taxon>Anomura</taxon>
        <taxon>Galatheoidea</taxon>
        <taxon>Porcellanidae</taxon>
        <taxon>Petrolisthes</taxon>
    </lineage>
</organism>
<dbReference type="Proteomes" id="UP001286313">
    <property type="component" value="Unassembled WGS sequence"/>
</dbReference>
<reference evidence="1" key="1">
    <citation type="submission" date="2023-10" db="EMBL/GenBank/DDBJ databases">
        <title>Genome assemblies of two species of porcelain crab, Petrolisthes cinctipes and Petrolisthes manimaculis (Anomura: Porcellanidae).</title>
        <authorList>
            <person name="Angst P."/>
        </authorList>
    </citation>
    <scope>NUCLEOTIDE SEQUENCE</scope>
    <source>
        <strain evidence="1">PB745_01</strain>
        <tissue evidence="1">Gill</tissue>
    </source>
</reference>
<keyword evidence="2" id="KW-1185">Reference proteome</keyword>
<comment type="caution">
    <text evidence="1">The sequence shown here is derived from an EMBL/GenBank/DDBJ whole genome shotgun (WGS) entry which is preliminary data.</text>
</comment>
<protein>
    <recommendedName>
        <fullName evidence="3">Reverse transcriptase</fullName>
    </recommendedName>
</protein>